<proteinExistence type="predicted"/>
<feature type="compositionally biased region" description="Acidic residues" evidence="5">
    <location>
        <begin position="649"/>
        <end position="663"/>
    </location>
</feature>
<keyword evidence="3 6" id="KW-1133">Transmembrane helix</keyword>
<evidence type="ECO:0000313" key="7">
    <source>
        <dbReference type="EMBL" id="OLP89800.1"/>
    </source>
</evidence>
<feature type="compositionally biased region" description="Acidic residues" evidence="5">
    <location>
        <begin position="89"/>
        <end position="107"/>
    </location>
</feature>
<feature type="compositionally biased region" description="Basic and acidic residues" evidence="5">
    <location>
        <begin position="615"/>
        <end position="641"/>
    </location>
</feature>
<evidence type="ECO:0000256" key="6">
    <source>
        <dbReference type="SAM" id="Phobius"/>
    </source>
</evidence>
<evidence type="ECO:0000256" key="3">
    <source>
        <dbReference type="ARBA" id="ARBA00022989"/>
    </source>
</evidence>
<dbReference type="InterPro" id="IPR050186">
    <property type="entry name" value="TPT_transporter"/>
</dbReference>
<evidence type="ECO:0000256" key="5">
    <source>
        <dbReference type="SAM" id="MobiDB-lite"/>
    </source>
</evidence>
<feature type="compositionally biased region" description="Basic and acidic residues" evidence="5">
    <location>
        <begin position="701"/>
        <end position="714"/>
    </location>
</feature>
<keyword evidence="8" id="KW-1185">Reference proteome</keyword>
<evidence type="ECO:0000313" key="8">
    <source>
        <dbReference type="Proteomes" id="UP000186817"/>
    </source>
</evidence>
<dbReference type="AlphaFoldDB" id="A0A1Q9D3N8"/>
<feature type="transmembrane region" description="Helical" evidence="6">
    <location>
        <begin position="149"/>
        <end position="170"/>
    </location>
</feature>
<feature type="transmembrane region" description="Helical" evidence="6">
    <location>
        <begin position="275"/>
        <end position="296"/>
    </location>
</feature>
<feature type="non-terminal residue" evidence="7">
    <location>
        <position position="730"/>
    </location>
</feature>
<dbReference type="EMBL" id="LSRX01000743">
    <property type="protein sequence ID" value="OLP89800.1"/>
    <property type="molecule type" value="Genomic_DNA"/>
</dbReference>
<evidence type="ECO:0000256" key="4">
    <source>
        <dbReference type="ARBA" id="ARBA00023136"/>
    </source>
</evidence>
<name>A0A1Q9D3N8_SYMMI</name>
<reference evidence="7 8" key="1">
    <citation type="submission" date="2016-02" db="EMBL/GenBank/DDBJ databases">
        <title>Genome analysis of coral dinoflagellate symbionts highlights evolutionary adaptations to a symbiotic lifestyle.</title>
        <authorList>
            <person name="Aranda M."/>
            <person name="Li Y."/>
            <person name="Liew Y.J."/>
            <person name="Baumgarten S."/>
            <person name="Simakov O."/>
            <person name="Wilson M."/>
            <person name="Piel J."/>
            <person name="Ashoor H."/>
            <person name="Bougouffa S."/>
            <person name="Bajic V.B."/>
            <person name="Ryu T."/>
            <person name="Ravasi T."/>
            <person name="Bayer T."/>
            <person name="Micklem G."/>
            <person name="Kim H."/>
            <person name="Bhak J."/>
            <person name="Lajeunesse T.C."/>
            <person name="Voolstra C.R."/>
        </authorList>
    </citation>
    <scope>NUCLEOTIDE SEQUENCE [LARGE SCALE GENOMIC DNA]</scope>
    <source>
        <strain evidence="7 8">CCMP2467</strain>
    </source>
</reference>
<evidence type="ECO:0000256" key="1">
    <source>
        <dbReference type="ARBA" id="ARBA00004141"/>
    </source>
</evidence>
<feature type="region of interest" description="Disordered" evidence="5">
    <location>
        <begin position="84"/>
        <end position="107"/>
    </location>
</feature>
<evidence type="ECO:0000256" key="2">
    <source>
        <dbReference type="ARBA" id="ARBA00022692"/>
    </source>
</evidence>
<dbReference type="GO" id="GO:0016020">
    <property type="term" value="C:membrane"/>
    <property type="evidence" value="ECO:0007669"/>
    <property type="project" value="UniProtKB-SubCell"/>
</dbReference>
<dbReference type="Proteomes" id="UP000186817">
    <property type="component" value="Unassembled WGS sequence"/>
</dbReference>
<accession>A0A1Q9D3N8</accession>
<gene>
    <name evidence="7" type="primary">GONST1</name>
    <name evidence="7" type="ORF">AK812_SmicGene28698</name>
</gene>
<feature type="transmembrane region" description="Helical" evidence="6">
    <location>
        <begin position="242"/>
        <end position="263"/>
    </location>
</feature>
<dbReference type="OrthoDB" id="417037at2759"/>
<sequence>MMVMMMMMIAMMVMMMMMMMMMMICLNMIMLTIMVVMTPAGTFVTMVVIRVGNVKGDHCEDADAHTCHDDSVWSRYCSDSVEYDHEDNGGNEDIESHDDGDDVGDGDNDDVDVVATAAAAAAEYDYEDDDDDDDDDGGDDDDDQCHHGMVILTVFIPMSFIMTSSCMLLLNKAVATFVHDRFSLILVQSVTSVLLNFLGTSVGIFRELKPFTVDMFRLFLPPSLIFFCMLLTSLISLPQVSVATVLVARSVGLCFVAMGEYFLFSNAKDTAQKKVGLAIILVGAGIYGATDITYAAQGYSWLCINSLLNITCQLWEKRAICKAVNQTAEGLAIVQNTLVIPIALSMLLYTKETPVTTIATAPTSIQLFVFLSATLGFLINLSYVRVNLSFQVTSIAVGSSLSRVVALLIGSKLFGEAMTEVQVFGASVCLFGSAVYSSVPVKFALPVTLVALVGVLGMQIYRLPYSLSTDLAFRVVEEGNETVVFDPVMQSPPCEWSKLDSLDVTLGDACQCPAIMFNAQASAHKVNELSNDFNRVLWTPEDAPCLQLLCPRDADLVVLDPDYQVNNVNLAAHGSSPDFNAQANADAGKGNLSRPGNILLVELLGFEFRTVAPNKDKDATKPEAESTKKAEAEEASKEAPKKASGPLAEDTDAEELQPQGAEEEPSKETKAKVAEEPAKTKEEPVKAEATKSEAGFGEEEAPAKDTKTQTKEISSDAAMPFAELEPFGRE</sequence>
<comment type="subcellular location">
    <subcellularLocation>
        <location evidence="1">Membrane</location>
        <topology evidence="1">Multi-pass membrane protein</topology>
    </subcellularLocation>
</comment>
<protein>
    <submittedName>
        <fullName evidence="7">GDP-mannose transporter GONST1</fullName>
    </submittedName>
</protein>
<keyword evidence="2 6" id="KW-0812">Transmembrane</keyword>
<keyword evidence="4 6" id="KW-0472">Membrane</keyword>
<feature type="compositionally biased region" description="Basic and acidic residues" evidence="5">
    <location>
        <begin position="664"/>
        <end position="691"/>
    </location>
</feature>
<feature type="transmembrane region" description="Helical" evidence="6">
    <location>
        <begin position="367"/>
        <end position="384"/>
    </location>
</feature>
<organism evidence="7 8">
    <name type="scientific">Symbiodinium microadriaticum</name>
    <name type="common">Dinoflagellate</name>
    <name type="synonym">Zooxanthella microadriatica</name>
    <dbReference type="NCBI Taxonomy" id="2951"/>
    <lineage>
        <taxon>Eukaryota</taxon>
        <taxon>Sar</taxon>
        <taxon>Alveolata</taxon>
        <taxon>Dinophyceae</taxon>
        <taxon>Suessiales</taxon>
        <taxon>Symbiodiniaceae</taxon>
        <taxon>Symbiodinium</taxon>
    </lineage>
</organism>
<dbReference type="PANTHER" id="PTHR11132">
    <property type="entry name" value="SOLUTE CARRIER FAMILY 35"/>
    <property type="match status" value="1"/>
</dbReference>
<feature type="transmembrane region" description="Helical" evidence="6">
    <location>
        <begin position="182"/>
        <end position="204"/>
    </location>
</feature>
<comment type="caution">
    <text evidence="7">The sequence shown here is derived from an EMBL/GenBank/DDBJ whole genome shotgun (WGS) entry which is preliminary data.</text>
</comment>
<feature type="transmembrane region" description="Helical" evidence="6">
    <location>
        <begin position="216"/>
        <end position="235"/>
    </location>
</feature>
<feature type="transmembrane region" description="Helical" evidence="6">
    <location>
        <begin position="443"/>
        <end position="461"/>
    </location>
</feature>
<feature type="region of interest" description="Disordered" evidence="5">
    <location>
        <begin position="615"/>
        <end position="730"/>
    </location>
</feature>